<dbReference type="RefSeq" id="WP_344155554.1">
    <property type="nucleotide sequence ID" value="NZ_BAAAQR010000012.1"/>
</dbReference>
<evidence type="ECO:0008006" key="5">
    <source>
        <dbReference type="Google" id="ProtNLM"/>
    </source>
</evidence>
<comment type="caution">
    <text evidence="3">The sequence shown here is derived from an EMBL/GenBank/DDBJ whole genome shotgun (WGS) entry which is preliminary data.</text>
</comment>
<keyword evidence="1" id="KW-0812">Transmembrane</keyword>
<accession>A0ABN3A2G6</accession>
<protein>
    <recommendedName>
        <fullName evidence="5">DUF4430 domain-containing protein</fullName>
    </recommendedName>
</protein>
<dbReference type="EMBL" id="BAAAQR010000012">
    <property type="protein sequence ID" value="GAA2152604.1"/>
    <property type="molecule type" value="Genomic_DNA"/>
</dbReference>
<gene>
    <name evidence="3" type="ORF">GCM10009844_36090</name>
</gene>
<dbReference type="Proteomes" id="UP001501771">
    <property type="component" value="Unassembled WGS sequence"/>
</dbReference>
<evidence type="ECO:0000313" key="4">
    <source>
        <dbReference type="Proteomes" id="UP001501771"/>
    </source>
</evidence>
<keyword evidence="1" id="KW-0472">Membrane</keyword>
<sequence>MGSLVRRAVVVMVTAAAALPAGPAPASAAAASCAAGHGVTVVVEFNELGRDDLDVCDEAGGGRTVARLLEANRLPLTYVQRQPGFVCRVAGLPEQDPCVNTPPDDAYWSLWWSDGSSDTWSYATTGVDSLEVPDGGSVALAWDGDEGEVLPATPPGAPAAPAPRTDVRADAAATSGRVSRDDGGLPAWVAPSAVGLLLAAAAGTAVVRRRRGTPRP</sequence>
<organism evidence="3 4">
    <name type="scientific">Nocardioides koreensis</name>
    <dbReference type="NCBI Taxonomy" id="433651"/>
    <lineage>
        <taxon>Bacteria</taxon>
        <taxon>Bacillati</taxon>
        <taxon>Actinomycetota</taxon>
        <taxon>Actinomycetes</taxon>
        <taxon>Propionibacteriales</taxon>
        <taxon>Nocardioidaceae</taxon>
        <taxon>Nocardioides</taxon>
    </lineage>
</organism>
<evidence type="ECO:0000256" key="2">
    <source>
        <dbReference type="SAM" id="SignalP"/>
    </source>
</evidence>
<keyword evidence="1" id="KW-1133">Transmembrane helix</keyword>
<evidence type="ECO:0000313" key="3">
    <source>
        <dbReference type="EMBL" id="GAA2152604.1"/>
    </source>
</evidence>
<reference evidence="3 4" key="1">
    <citation type="journal article" date="2019" name="Int. J. Syst. Evol. Microbiol.">
        <title>The Global Catalogue of Microorganisms (GCM) 10K type strain sequencing project: providing services to taxonomists for standard genome sequencing and annotation.</title>
        <authorList>
            <consortium name="The Broad Institute Genomics Platform"/>
            <consortium name="The Broad Institute Genome Sequencing Center for Infectious Disease"/>
            <person name="Wu L."/>
            <person name="Ma J."/>
        </authorList>
    </citation>
    <scope>NUCLEOTIDE SEQUENCE [LARGE SCALE GENOMIC DNA]</scope>
    <source>
        <strain evidence="3 4">JCM 16022</strain>
    </source>
</reference>
<dbReference type="PROSITE" id="PS51257">
    <property type="entry name" value="PROKAR_LIPOPROTEIN"/>
    <property type="match status" value="1"/>
</dbReference>
<name>A0ABN3A2G6_9ACTN</name>
<feature type="transmembrane region" description="Helical" evidence="1">
    <location>
        <begin position="185"/>
        <end position="207"/>
    </location>
</feature>
<keyword evidence="2" id="KW-0732">Signal</keyword>
<keyword evidence="4" id="KW-1185">Reference proteome</keyword>
<feature type="chain" id="PRO_5047041317" description="DUF4430 domain-containing protein" evidence="2">
    <location>
        <begin position="29"/>
        <end position="216"/>
    </location>
</feature>
<proteinExistence type="predicted"/>
<feature type="signal peptide" evidence="2">
    <location>
        <begin position="1"/>
        <end position="28"/>
    </location>
</feature>
<evidence type="ECO:0000256" key="1">
    <source>
        <dbReference type="SAM" id="Phobius"/>
    </source>
</evidence>